<dbReference type="Proteomes" id="UP000677126">
    <property type="component" value="Chromosome"/>
</dbReference>
<evidence type="ECO:0000256" key="3">
    <source>
        <dbReference type="ARBA" id="ARBA00023136"/>
    </source>
</evidence>
<dbReference type="Gene3D" id="1.20.1250.20">
    <property type="entry name" value="MFS general substrate transporter like domains"/>
    <property type="match status" value="1"/>
</dbReference>
<keyword evidence="3 4" id="KW-0472">Membrane</keyword>
<evidence type="ECO:0000259" key="5">
    <source>
        <dbReference type="PROSITE" id="PS50850"/>
    </source>
</evidence>
<evidence type="ECO:0000256" key="2">
    <source>
        <dbReference type="ARBA" id="ARBA00022989"/>
    </source>
</evidence>
<feature type="transmembrane region" description="Helical" evidence="4">
    <location>
        <begin position="118"/>
        <end position="136"/>
    </location>
</feature>
<evidence type="ECO:0000256" key="4">
    <source>
        <dbReference type="SAM" id="Phobius"/>
    </source>
</evidence>
<accession>A0ABX8EAJ8</accession>
<gene>
    <name evidence="6" type="ORF">HT578_00175</name>
</gene>
<feature type="transmembrane region" description="Helical" evidence="4">
    <location>
        <begin position="31"/>
        <end position="50"/>
    </location>
</feature>
<keyword evidence="2 4" id="KW-1133">Transmembrane helix</keyword>
<dbReference type="PROSITE" id="PS50850">
    <property type="entry name" value="MFS"/>
    <property type="match status" value="1"/>
</dbReference>
<dbReference type="EMBL" id="CP054856">
    <property type="protein sequence ID" value="QVM85930.1"/>
    <property type="molecule type" value="Genomic_DNA"/>
</dbReference>
<protein>
    <submittedName>
        <fullName evidence="6">MFS transporter</fullName>
    </submittedName>
</protein>
<sequence length="376" mass="39182">MALAAGLTVANLYYNQPMLEQMHGDLADWRVAYVPTATQIGYALGLLFLVPLGDLFERRGLVLWKCLGLAVACAGVALAQGGALVLIASLVVGIFASVAQQIIPMAASLALPERRGHVIGVVMAGLLCGILLSRTLAGFVAEHLGWRAMFWIAVPLALGTAAMVALRLPRSAPETAGTSYRATLGSLVGLWREFPALRRATAIQCCQFGVFSVFWSILAFRLEARFGFGPQVAGLFGILGVVGVLAAPVAGRIADSRGPRRVIAAAACISLVSWAIFGLWDGLAGVMLGVVALDFGVQSSQISNQSVIFALKPESRSRINTIYMTAMFVAGGLASAAAMACWTHLGWTGVCALGAAISLCCVALQFTGGKAASAGQ</sequence>
<feature type="transmembrane region" description="Helical" evidence="4">
    <location>
        <begin position="62"/>
        <end position="79"/>
    </location>
</feature>
<dbReference type="InterPro" id="IPR020846">
    <property type="entry name" value="MFS_dom"/>
</dbReference>
<dbReference type="CDD" id="cd17324">
    <property type="entry name" value="MFS_NepI_like"/>
    <property type="match status" value="1"/>
</dbReference>
<dbReference type="Pfam" id="PF07690">
    <property type="entry name" value="MFS_1"/>
    <property type="match status" value="1"/>
</dbReference>
<dbReference type="InterPro" id="IPR011701">
    <property type="entry name" value="MFS"/>
</dbReference>
<reference evidence="6 7" key="1">
    <citation type="journal article" date="2021" name="Int. J. Syst. Evol. Microbiol.">
        <title>Novosphingobium decolorationis sp. nov., an aniline blue-decolourizing bacterium isolated from East Pacific sediment.</title>
        <authorList>
            <person name="Chen X."/>
            <person name="Dong B."/>
            <person name="Chen T."/>
            <person name="Ren N."/>
            <person name="Wang J."/>
            <person name="Xu Y."/>
            <person name="Yang J."/>
            <person name="Zhu S."/>
            <person name="Chen J."/>
        </authorList>
    </citation>
    <scope>NUCLEOTIDE SEQUENCE [LARGE SCALE GENOMIC DNA]</scope>
    <source>
        <strain evidence="6 7">502str22</strain>
    </source>
</reference>
<evidence type="ECO:0000256" key="1">
    <source>
        <dbReference type="ARBA" id="ARBA00022692"/>
    </source>
</evidence>
<evidence type="ECO:0000313" key="6">
    <source>
        <dbReference type="EMBL" id="QVM85930.1"/>
    </source>
</evidence>
<dbReference type="PANTHER" id="PTHR42910">
    <property type="entry name" value="TRANSPORTER SCO4007-RELATED"/>
    <property type="match status" value="1"/>
</dbReference>
<feature type="transmembrane region" description="Helical" evidence="4">
    <location>
        <begin position="200"/>
        <end position="220"/>
    </location>
</feature>
<feature type="transmembrane region" description="Helical" evidence="4">
    <location>
        <begin position="232"/>
        <end position="250"/>
    </location>
</feature>
<keyword evidence="1 4" id="KW-0812">Transmembrane</keyword>
<feature type="transmembrane region" description="Helical" evidence="4">
    <location>
        <begin position="148"/>
        <end position="166"/>
    </location>
</feature>
<feature type="domain" description="Major facilitator superfamily (MFS) profile" evidence="5">
    <location>
        <begin position="1"/>
        <end position="376"/>
    </location>
</feature>
<feature type="transmembrane region" description="Helical" evidence="4">
    <location>
        <begin position="85"/>
        <end position="111"/>
    </location>
</feature>
<name>A0ABX8EAJ8_9SPHN</name>
<feature type="transmembrane region" description="Helical" evidence="4">
    <location>
        <begin position="322"/>
        <end position="340"/>
    </location>
</feature>
<dbReference type="InterPro" id="IPR036259">
    <property type="entry name" value="MFS_trans_sf"/>
</dbReference>
<organism evidence="6 7">
    <name type="scientific">Novosphingobium decolorationis</name>
    <dbReference type="NCBI Taxonomy" id="2698673"/>
    <lineage>
        <taxon>Bacteria</taxon>
        <taxon>Pseudomonadati</taxon>
        <taxon>Pseudomonadota</taxon>
        <taxon>Alphaproteobacteria</taxon>
        <taxon>Sphingomonadales</taxon>
        <taxon>Sphingomonadaceae</taxon>
        <taxon>Novosphingobium</taxon>
    </lineage>
</organism>
<dbReference type="SUPFAM" id="SSF103473">
    <property type="entry name" value="MFS general substrate transporter"/>
    <property type="match status" value="1"/>
</dbReference>
<feature type="transmembrane region" description="Helical" evidence="4">
    <location>
        <begin position="262"/>
        <end position="280"/>
    </location>
</feature>
<feature type="transmembrane region" description="Helical" evidence="4">
    <location>
        <begin position="346"/>
        <end position="366"/>
    </location>
</feature>
<proteinExistence type="predicted"/>
<dbReference type="PANTHER" id="PTHR42910:SF1">
    <property type="entry name" value="MAJOR FACILITATOR SUPERFAMILY (MFS) PROFILE DOMAIN-CONTAINING PROTEIN"/>
    <property type="match status" value="1"/>
</dbReference>
<evidence type="ECO:0000313" key="7">
    <source>
        <dbReference type="Proteomes" id="UP000677126"/>
    </source>
</evidence>
<keyword evidence="7" id="KW-1185">Reference proteome</keyword>